<keyword evidence="3" id="KW-1185">Reference proteome</keyword>
<protein>
    <submittedName>
        <fullName evidence="2">Uncharacterized protein</fullName>
    </submittedName>
</protein>
<dbReference type="Proteomes" id="UP000325577">
    <property type="component" value="Linkage Group LG13"/>
</dbReference>
<organism evidence="2 3">
    <name type="scientific">Nyssa sinensis</name>
    <dbReference type="NCBI Taxonomy" id="561372"/>
    <lineage>
        <taxon>Eukaryota</taxon>
        <taxon>Viridiplantae</taxon>
        <taxon>Streptophyta</taxon>
        <taxon>Embryophyta</taxon>
        <taxon>Tracheophyta</taxon>
        <taxon>Spermatophyta</taxon>
        <taxon>Magnoliopsida</taxon>
        <taxon>eudicotyledons</taxon>
        <taxon>Gunneridae</taxon>
        <taxon>Pentapetalae</taxon>
        <taxon>asterids</taxon>
        <taxon>Cornales</taxon>
        <taxon>Nyssaceae</taxon>
        <taxon>Nyssa</taxon>
    </lineage>
</organism>
<dbReference type="EMBL" id="CM018036">
    <property type="protein sequence ID" value="KAA8540645.1"/>
    <property type="molecule type" value="Genomic_DNA"/>
</dbReference>
<evidence type="ECO:0000313" key="3">
    <source>
        <dbReference type="Proteomes" id="UP000325577"/>
    </source>
</evidence>
<keyword evidence="1" id="KW-0812">Transmembrane</keyword>
<name>A0A5J5BBS1_9ASTE</name>
<proteinExistence type="predicted"/>
<evidence type="ECO:0000256" key="1">
    <source>
        <dbReference type="SAM" id="Phobius"/>
    </source>
</evidence>
<accession>A0A5J5BBS1</accession>
<dbReference type="AlphaFoldDB" id="A0A5J5BBS1"/>
<keyword evidence="1" id="KW-0472">Membrane</keyword>
<evidence type="ECO:0000313" key="2">
    <source>
        <dbReference type="EMBL" id="KAA8540645.1"/>
    </source>
</evidence>
<reference evidence="2 3" key="1">
    <citation type="submission" date="2019-09" db="EMBL/GenBank/DDBJ databases">
        <title>A chromosome-level genome assembly of the Chinese tupelo Nyssa sinensis.</title>
        <authorList>
            <person name="Yang X."/>
            <person name="Kang M."/>
            <person name="Yang Y."/>
            <person name="Xiong H."/>
            <person name="Wang M."/>
            <person name="Zhang Z."/>
            <person name="Wang Z."/>
            <person name="Wu H."/>
            <person name="Ma T."/>
            <person name="Liu J."/>
            <person name="Xi Z."/>
        </authorList>
    </citation>
    <scope>NUCLEOTIDE SEQUENCE [LARGE SCALE GENOMIC DNA]</scope>
    <source>
        <strain evidence="2">J267</strain>
        <tissue evidence="2">Leaf</tissue>
    </source>
</reference>
<gene>
    <name evidence="2" type="ORF">F0562_024436</name>
</gene>
<sequence>MEAVVLGCDDGGAVELGLEMRRSEVVMERSAVEMGVVVAIAERETRGGCCGGYGGSTGVSRCGGGDGCWGSAVVARGGRDWCGGGWSYDAGVGGEQWCGGDGVSRCGGRWCARTMEAVVVVAATVVMVEGAGLWGLAVRER</sequence>
<keyword evidence="1" id="KW-1133">Transmembrane helix</keyword>
<feature type="transmembrane region" description="Helical" evidence="1">
    <location>
        <begin position="117"/>
        <end position="137"/>
    </location>
</feature>